<keyword evidence="1" id="KW-0732">Signal</keyword>
<evidence type="ECO:0000313" key="2">
    <source>
        <dbReference type="EMBL" id="MET4682229.1"/>
    </source>
</evidence>
<feature type="chain" id="PRO_5045728725" evidence="1">
    <location>
        <begin position="21"/>
        <end position="108"/>
    </location>
</feature>
<comment type="caution">
    <text evidence="2">The sequence shown here is derived from an EMBL/GenBank/DDBJ whole genome shotgun (WGS) entry which is preliminary data.</text>
</comment>
<reference evidence="2 3" key="1">
    <citation type="submission" date="2024-06" db="EMBL/GenBank/DDBJ databases">
        <title>Sorghum-associated microbial communities from plants grown in Nebraska, USA.</title>
        <authorList>
            <person name="Schachtman D."/>
        </authorList>
    </citation>
    <scope>NUCLEOTIDE SEQUENCE [LARGE SCALE GENOMIC DNA]</scope>
    <source>
        <strain evidence="2 3">2814</strain>
    </source>
</reference>
<feature type="signal peptide" evidence="1">
    <location>
        <begin position="1"/>
        <end position="20"/>
    </location>
</feature>
<name>A0ABV2R6N5_9CAUL</name>
<dbReference type="Proteomes" id="UP001549313">
    <property type="component" value="Unassembled WGS sequence"/>
</dbReference>
<evidence type="ECO:0000256" key="1">
    <source>
        <dbReference type="SAM" id="SignalP"/>
    </source>
</evidence>
<proteinExistence type="predicted"/>
<evidence type="ECO:0000313" key="3">
    <source>
        <dbReference type="Proteomes" id="UP001549313"/>
    </source>
</evidence>
<gene>
    <name evidence="2" type="ORF">ABIE19_000138</name>
</gene>
<sequence length="108" mass="11365">MRHLALFALLAAVFPSAACAAQQTASPAGAPVPVEAARPAFTLDTPIQRLVADPAAKAVLDRELPGLTTHERYEQFKGISLKTLQPFSGGLISDERMRAVEAGLKALG</sequence>
<dbReference type="EMBL" id="JBEPTF010000001">
    <property type="protein sequence ID" value="MET4682229.1"/>
    <property type="molecule type" value="Genomic_DNA"/>
</dbReference>
<protein>
    <submittedName>
        <fullName evidence="2">Uncharacterized protein</fullName>
    </submittedName>
</protein>
<dbReference type="RefSeq" id="WP_354087188.1">
    <property type="nucleotide sequence ID" value="NZ_JBEPTF010000001.1"/>
</dbReference>
<organism evidence="2 3">
    <name type="scientific">Brevundimonas faecalis</name>
    <dbReference type="NCBI Taxonomy" id="947378"/>
    <lineage>
        <taxon>Bacteria</taxon>
        <taxon>Pseudomonadati</taxon>
        <taxon>Pseudomonadota</taxon>
        <taxon>Alphaproteobacteria</taxon>
        <taxon>Caulobacterales</taxon>
        <taxon>Caulobacteraceae</taxon>
        <taxon>Brevundimonas</taxon>
    </lineage>
</organism>
<accession>A0ABV2R6N5</accession>
<keyword evidence="3" id="KW-1185">Reference proteome</keyword>